<proteinExistence type="predicted"/>
<evidence type="ECO:0000313" key="2">
    <source>
        <dbReference type="Proteomes" id="UP000063781"/>
    </source>
</evidence>
<dbReference type="Proteomes" id="UP000063781">
    <property type="component" value="Chromosome"/>
</dbReference>
<organism evidence="1 2">
    <name type="scientific">Erysipelothrix larvae</name>
    <dbReference type="NCBI Taxonomy" id="1514105"/>
    <lineage>
        <taxon>Bacteria</taxon>
        <taxon>Bacillati</taxon>
        <taxon>Bacillota</taxon>
        <taxon>Erysipelotrichia</taxon>
        <taxon>Erysipelotrichales</taxon>
        <taxon>Erysipelotrichaceae</taxon>
        <taxon>Erysipelothrix</taxon>
    </lineage>
</organism>
<gene>
    <name evidence="1" type="ORF">AOC36_04015</name>
</gene>
<dbReference type="Gene3D" id="3.30.420.40">
    <property type="match status" value="2"/>
</dbReference>
<evidence type="ECO:0000313" key="1">
    <source>
        <dbReference type="EMBL" id="AMC93165.1"/>
    </source>
</evidence>
<dbReference type="STRING" id="1514105.AOC36_04015"/>
<keyword evidence="2" id="KW-1185">Reference proteome</keyword>
<protein>
    <recommendedName>
        <fullName evidence="3">SHS2 domain-containing protein</fullName>
    </recommendedName>
</protein>
<reference evidence="1 2" key="1">
    <citation type="submission" date="2015-10" db="EMBL/GenBank/DDBJ databases">
        <title>Erysipelothrix larvae sp. LV19 isolated from the larval gut of the rhinoceros beetle, Trypoxylus dichotomus.</title>
        <authorList>
            <person name="Lim S."/>
            <person name="Kim B.-C."/>
        </authorList>
    </citation>
    <scope>NUCLEOTIDE SEQUENCE [LARGE SCALE GENOMIC DNA]</scope>
    <source>
        <strain evidence="1 2">LV19</strain>
    </source>
</reference>
<dbReference type="AlphaFoldDB" id="A0A120JTK8"/>
<evidence type="ECO:0008006" key="3">
    <source>
        <dbReference type="Google" id="ProtNLM"/>
    </source>
</evidence>
<dbReference type="OrthoDB" id="1721752at2"/>
<sequence length="293" mass="33609">MKYVIEIRDQSILVLAGKHAKKKINLATDFRIDFDTPIIEDGKLLNHYDIIKQIKEAIKAHHLVITKVRVIMNNKSILTRDLTIPKVEAKQKSTLIKNEMITLLNLNSDYVVDYRDLSDVRTKDGKQRVLACALSGETIDSIEQFFKMLKIKIDSIDASVSTMIHFIQTFELVNKNLSSLVIDINDSYVRNYLFMNGELLLFRTFFIQEDANIELVTNRIYQIIDNIKQQHEGEAKQAISEIVLLGNRNRYPIVTARYNDDPNMNVKCTNITDYVKTSTKNFMGYGNGLGGLL</sequence>
<name>A0A120JTK8_9FIRM</name>
<dbReference type="KEGG" id="erl:AOC36_04015"/>
<dbReference type="RefSeq" id="WP_067631666.1">
    <property type="nucleotide sequence ID" value="NZ_CP013213.1"/>
</dbReference>
<accession>A0A120JTK8</accession>
<dbReference type="EMBL" id="CP013213">
    <property type="protein sequence ID" value="AMC93165.1"/>
    <property type="molecule type" value="Genomic_DNA"/>
</dbReference>
<dbReference type="Gene3D" id="3.30.1490.300">
    <property type="match status" value="1"/>
</dbReference>